<dbReference type="InterPro" id="IPR032675">
    <property type="entry name" value="LRR_dom_sf"/>
</dbReference>
<dbReference type="Proteomes" id="UP001497392">
    <property type="component" value="Unassembled WGS sequence"/>
</dbReference>
<proteinExistence type="predicted"/>
<evidence type="ECO:0000313" key="3">
    <source>
        <dbReference type="Proteomes" id="UP001497392"/>
    </source>
</evidence>
<protein>
    <submittedName>
        <fullName evidence="2">G12989 protein</fullName>
    </submittedName>
</protein>
<reference evidence="2 3" key="1">
    <citation type="submission" date="2024-06" db="EMBL/GenBank/DDBJ databases">
        <authorList>
            <person name="Kraege A."/>
            <person name="Thomma B."/>
        </authorList>
    </citation>
    <scope>NUCLEOTIDE SEQUENCE [LARGE SCALE GENOMIC DNA]</scope>
</reference>
<gene>
    <name evidence="2" type="primary">g12989</name>
    <name evidence="2" type="ORF">VP750_LOCUS11531</name>
</gene>
<comment type="subcellular location">
    <subcellularLocation>
        <location evidence="1">Cytoplasm</location>
        <location evidence="1">Cytoskeleton</location>
        <location evidence="1">Cilium axoneme</location>
    </subcellularLocation>
</comment>
<evidence type="ECO:0000313" key="2">
    <source>
        <dbReference type="EMBL" id="CAL5229625.1"/>
    </source>
</evidence>
<keyword evidence="3" id="KW-1185">Reference proteome</keyword>
<dbReference type="SUPFAM" id="SSF52047">
    <property type="entry name" value="RNI-like"/>
    <property type="match status" value="1"/>
</dbReference>
<accession>A0ABP1GBP6</accession>
<name>A0ABP1GBP6_9CHLO</name>
<organism evidence="2 3">
    <name type="scientific">Coccomyxa viridis</name>
    <dbReference type="NCBI Taxonomy" id="1274662"/>
    <lineage>
        <taxon>Eukaryota</taxon>
        <taxon>Viridiplantae</taxon>
        <taxon>Chlorophyta</taxon>
        <taxon>core chlorophytes</taxon>
        <taxon>Trebouxiophyceae</taxon>
        <taxon>Trebouxiophyceae incertae sedis</taxon>
        <taxon>Coccomyxaceae</taxon>
        <taxon>Coccomyxa</taxon>
    </lineage>
</organism>
<evidence type="ECO:0000256" key="1">
    <source>
        <dbReference type="ARBA" id="ARBA00004430"/>
    </source>
</evidence>
<dbReference type="Gene3D" id="3.80.10.10">
    <property type="entry name" value="Ribonuclease Inhibitor"/>
    <property type="match status" value="1"/>
</dbReference>
<dbReference type="EMBL" id="CAXHTA020000021">
    <property type="protein sequence ID" value="CAL5229625.1"/>
    <property type="molecule type" value="Genomic_DNA"/>
</dbReference>
<sequence length="281" mass="31144">MPQLLAVFDSCRILDLRNATVSLGCVELLRGAPSLECLRLRSDFFTADRDAPNKHGDLLDFIAQLPANVQRVELDLRWDSKEFLAALDPSTQQLKPLPLTVEVDSLYVATAQFTPHHMDSIAAFQGLKVLHMDRHTMAGAMDSAAFSVIGELSQLEELVLAPQLTGVDDEGFMLGLGPLHRLRSLELYGVERMSDAVVVALWEQWKHLGSLRLSSCKSLTDRALHRMAILPSLYTLFLCGNQNFTHSLMSAVKQRVKLATFRQCGDLSVCIYGSLPRGPTP</sequence>
<comment type="caution">
    <text evidence="2">The sequence shown here is derived from an EMBL/GenBank/DDBJ whole genome shotgun (WGS) entry which is preliminary data.</text>
</comment>